<dbReference type="Proteomes" id="UP000828236">
    <property type="component" value="Unassembled WGS sequence"/>
</dbReference>
<feature type="transmembrane region" description="Helical" evidence="5">
    <location>
        <begin position="212"/>
        <end position="232"/>
    </location>
</feature>
<evidence type="ECO:0000256" key="3">
    <source>
        <dbReference type="ARBA" id="ARBA00022989"/>
    </source>
</evidence>
<name>A0A9D4SDM0_DERFA</name>
<proteinExistence type="predicted"/>
<evidence type="ECO:0000313" key="7">
    <source>
        <dbReference type="EMBL" id="KAH7637135.1"/>
    </source>
</evidence>
<reference evidence="7" key="2">
    <citation type="journal article" date="2021" name="World Allergy Organ. J.">
        <title>Chromosome-level assembly of Dermatophagoides farinae genome and transcriptome reveals two novel allergens Der f 37 and Der f 39.</title>
        <authorList>
            <person name="Chen J."/>
            <person name="Cai Z."/>
            <person name="Fan D."/>
            <person name="Hu J."/>
            <person name="Hou Y."/>
            <person name="He Y."/>
            <person name="Zhang Z."/>
            <person name="Zhao Z."/>
            <person name="Gao P."/>
            <person name="Hu W."/>
            <person name="Sun J."/>
            <person name="Li J."/>
            <person name="Ji K."/>
        </authorList>
    </citation>
    <scope>NUCLEOTIDE SEQUENCE</scope>
    <source>
        <strain evidence="7">JKM2019</strain>
    </source>
</reference>
<dbReference type="AlphaFoldDB" id="A0A9D4SDM0"/>
<feature type="transmembrane region" description="Helical" evidence="5">
    <location>
        <begin position="252"/>
        <end position="273"/>
    </location>
</feature>
<feature type="transmembrane region" description="Helical" evidence="5">
    <location>
        <begin position="380"/>
        <end position="401"/>
    </location>
</feature>
<feature type="transmembrane region" description="Helical" evidence="5">
    <location>
        <begin position="53"/>
        <end position="76"/>
    </location>
</feature>
<accession>A0A9D4SDM0</accession>
<gene>
    <name evidence="7" type="ORF">HUG17_7341</name>
</gene>
<feature type="transmembrane region" description="Helical" evidence="5">
    <location>
        <begin position="407"/>
        <end position="430"/>
    </location>
</feature>
<evidence type="ECO:0000256" key="4">
    <source>
        <dbReference type="ARBA" id="ARBA00023136"/>
    </source>
</evidence>
<evidence type="ECO:0000256" key="2">
    <source>
        <dbReference type="ARBA" id="ARBA00022692"/>
    </source>
</evidence>
<feature type="transmembrane region" description="Helical" evidence="5">
    <location>
        <begin position="285"/>
        <end position="308"/>
    </location>
</feature>
<dbReference type="OrthoDB" id="1684102at2759"/>
<reference evidence="7" key="1">
    <citation type="submission" date="2020-06" db="EMBL/GenBank/DDBJ databases">
        <authorList>
            <person name="Ji K."/>
            <person name="Li J."/>
        </authorList>
    </citation>
    <scope>NUCLEOTIDE SEQUENCE</scope>
    <source>
        <strain evidence="7">JKM2019</strain>
        <tissue evidence="7">Whole body</tissue>
    </source>
</reference>
<dbReference type="EMBL" id="SDOV01000009">
    <property type="protein sequence ID" value="KAH7637135.1"/>
    <property type="molecule type" value="Genomic_DNA"/>
</dbReference>
<dbReference type="Pfam" id="PF01490">
    <property type="entry name" value="Aa_trans"/>
    <property type="match status" value="1"/>
</dbReference>
<feature type="transmembrane region" description="Helical" evidence="5">
    <location>
        <begin position="147"/>
        <end position="167"/>
    </location>
</feature>
<keyword evidence="3 5" id="KW-1133">Transmembrane helix</keyword>
<dbReference type="GO" id="GO:0005774">
    <property type="term" value="C:vacuolar membrane"/>
    <property type="evidence" value="ECO:0007669"/>
    <property type="project" value="TreeGrafter"/>
</dbReference>
<keyword evidence="4 5" id="KW-0472">Membrane</keyword>
<comment type="caution">
    <text evidence="7">The sequence shown here is derived from an EMBL/GenBank/DDBJ whole genome shotgun (WGS) entry which is preliminary data.</text>
</comment>
<evidence type="ECO:0000259" key="6">
    <source>
        <dbReference type="Pfam" id="PF01490"/>
    </source>
</evidence>
<feature type="transmembrane region" description="Helical" evidence="5">
    <location>
        <begin position="82"/>
        <end position="105"/>
    </location>
</feature>
<dbReference type="InterPro" id="IPR013057">
    <property type="entry name" value="AA_transpt_TM"/>
</dbReference>
<keyword evidence="2 5" id="KW-0812">Transmembrane</keyword>
<evidence type="ECO:0000256" key="1">
    <source>
        <dbReference type="ARBA" id="ARBA00004141"/>
    </source>
</evidence>
<sequence>MPSDSSCSPYTAEIIDSRITISGRSARDQEIESMENKSSTIMMKKKTEQLDRTNYLSTLMHMLNGFIGSGILSMPITFKNGGLILASVMNPMIGILSCHCIHMLIQINELSIKIDGRTTPLDYHELAEFAFRIGPKLLRPWARIARYFVLVAIACTQIGGCCVYYLFIGTNVQKFLSQIYGTEKSPSKEACLAMILPIVIGINYIRNIRRLTFLSTISNFLQVAGIGIILYNLSTQPWPEFPDQLPKIGEKIPQFFVSSLFIFEGISLSMSLYKTIDKAEKFSRPFGVLNVGLLLIGAFYFTLGFMGYSCYGSNVEATITSNLTGSHINNTVQVLYALAVLFTYPIILYVPIQILWPIMERNLRNKFIVGDGILANRTTLIIELSFRTGLVLFTYMLASVVHKLELIISLIGAITSSSIAVIIPSTLHLITFYGQCSSGHQRRWLLTKNLAIMMVGWSGFFLGSYYSLCDIIGSYRSDDDLIIVAQSTIAPLEPFRSSIE</sequence>
<feature type="transmembrane region" description="Helical" evidence="5">
    <location>
        <begin position="450"/>
        <end position="468"/>
    </location>
</feature>
<evidence type="ECO:0000256" key="5">
    <source>
        <dbReference type="SAM" id="Phobius"/>
    </source>
</evidence>
<feature type="domain" description="Amino acid transporter transmembrane" evidence="6">
    <location>
        <begin position="53"/>
        <end position="466"/>
    </location>
</feature>
<dbReference type="PANTHER" id="PTHR22950:SF349">
    <property type="entry name" value="AMINO ACID TRANSPORTER TRANSMEMBRANE DOMAIN-CONTAINING PROTEIN"/>
    <property type="match status" value="1"/>
</dbReference>
<comment type="subcellular location">
    <subcellularLocation>
        <location evidence="1">Membrane</location>
        <topology evidence="1">Multi-pass membrane protein</topology>
    </subcellularLocation>
</comment>
<dbReference type="GO" id="GO:0015179">
    <property type="term" value="F:L-amino acid transmembrane transporter activity"/>
    <property type="evidence" value="ECO:0007669"/>
    <property type="project" value="TreeGrafter"/>
</dbReference>
<protein>
    <recommendedName>
        <fullName evidence="6">Amino acid transporter transmembrane domain-containing protein</fullName>
    </recommendedName>
</protein>
<feature type="transmembrane region" description="Helical" evidence="5">
    <location>
        <begin position="334"/>
        <end position="359"/>
    </location>
</feature>
<dbReference type="PANTHER" id="PTHR22950">
    <property type="entry name" value="AMINO ACID TRANSPORTER"/>
    <property type="match status" value="1"/>
</dbReference>
<organism evidence="7">
    <name type="scientific">Dermatophagoides farinae</name>
    <name type="common">American house dust mite</name>
    <dbReference type="NCBI Taxonomy" id="6954"/>
    <lineage>
        <taxon>Eukaryota</taxon>
        <taxon>Metazoa</taxon>
        <taxon>Ecdysozoa</taxon>
        <taxon>Arthropoda</taxon>
        <taxon>Chelicerata</taxon>
        <taxon>Arachnida</taxon>
        <taxon>Acari</taxon>
        <taxon>Acariformes</taxon>
        <taxon>Sarcoptiformes</taxon>
        <taxon>Astigmata</taxon>
        <taxon>Psoroptidia</taxon>
        <taxon>Analgoidea</taxon>
        <taxon>Pyroglyphidae</taxon>
        <taxon>Dermatophagoidinae</taxon>
        <taxon>Dermatophagoides</taxon>
    </lineage>
</organism>
<feature type="transmembrane region" description="Helical" evidence="5">
    <location>
        <begin position="187"/>
        <end position="205"/>
    </location>
</feature>